<sequence length="169" mass="18458">MLWFRASCPFKKAQEKGEQALLGRRAQGGAGGLGTQCCCSAAASGLEAEPTFGCKECEKRGSRASDRRALSLASQGGVSKDRDPEIPVESKLAARPLFFPCEEQLLPTATLTEPVFWKRPDGFEPRLESICPASHEPLRCFSEGCEEQWSSLVSLGPLPLERNWKLFGP</sequence>
<keyword evidence="2" id="KW-1185">Reference proteome</keyword>
<comment type="caution">
    <text evidence="1">The sequence shown here is derived from an EMBL/GenBank/DDBJ whole genome shotgun (WGS) entry which is preliminary data.</text>
</comment>
<protein>
    <submittedName>
        <fullName evidence="1">Uncharacterized protein</fullName>
    </submittedName>
</protein>
<gene>
    <name evidence="1" type="ORF">HPG69_004268</name>
</gene>
<proteinExistence type="predicted"/>
<dbReference type="AlphaFoldDB" id="A0A7J7EB11"/>
<accession>A0A7J7EB11</accession>
<organism evidence="1 2">
    <name type="scientific">Diceros bicornis minor</name>
    <name type="common">South-central black rhinoceros</name>
    <dbReference type="NCBI Taxonomy" id="77932"/>
    <lineage>
        <taxon>Eukaryota</taxon>
        <taxon>Metazoa</taxon>
        <taxon>Chordata</taxon>
        <taxon>Craniata</taxon>
        <taxon>Vertebrata</taxon>
        <taxon>Euteleostomi</taxon>
        <taxon>Mammalia</taxon>
        <taxon>Eutheria</taxon>
        <taxon>Laurasiatheria</taxon>
        <taxon>Perissodactyla</taxon>
        <taxon>Rhinocerotidae</taxon>
        <taxon>Diceros</taxon>
    </lineage>
</organism>
<dbReference type="EMBL" id="JACDTQ010003814">
    <property type="protein sequence ID" value="KAF5912596.1"/>
    <property type="molecule type" value="Genomic_DNA"/>
</dbReference>
<evidence type="ECO:0000313" key="2">
    <source>
        <dbReference type="Proteomes" id="UP000551758"/>
    </source>
</evidence>
<name>A0A7J7EB11_DICBM</name>
<evidence type="ECO:0000313" key="1">
    <source>
        <dbReference type="EMBL" id="KAF5912596.1"/>
    </source>
</evidence>
<dbReference type="Proteomes" id="UP000551758">
    <property type="component" value="Unassembled WGS sequence"/>
</dbReference>
<reference evidence="1 2" key="1">
    <citation type="journal article" date="2020" name="Mol. Biol. Evol.">
        <title>Interspecific Gene Flow and the Evolution of Specialization in Black and White Rhinoceros.</title>
        <authorList>
            <person name="Moodley Y."/>
            <person name="Westbury M.V."/>
            <person name="Russo I.M."/>
            <person name="Gopalakrishnan S."/>
            <person name="Rakotoarivelo A."/>
            <person name="Olsen R.A."/>
            <person name="Prost S."/>
            <person name="Tunstall T."/>
            <person name="Ryder O.A."/>
            <person name="Dalen L."/>
            <person name="Bruford M.W."/>
        </authorList>
    </citation>
    <scope>NUCLEOTIDE SEQUENCE [LARGE SCALE GENOMIC DNA]</scope>
    <source>
        <strain evidence="1">SBR-YM</strain>
        <tissue evidence="1">Skin</tissue>
    </source>
</reference>